<evidence type="ECO:0000256" key="1">
    <source>
        <dbReference type="ARBA" id="ARBA00005352"/>
    </source>
</evidence>
<dbReference type="Pfam" id="PF19033">
    <property type="entry name" value="Intu_longin_3"/>
    <property type="match status" value="1"/>
</dbReference>
<feature type="domain" description="CCZ1/INTU/HPS4 third Longin" evidence="3">
    <location>
        <begin position="382"/>
        <end position="476"/>
    </location>
</feature>
<name>A0AAD5TI13_9FUNG</name>
<keyword evidence="5" id="KW-1185">Reference proteome</keyword>
<evidence type="ECO:0000259" key="2">
    <source>
        <dbReference type="Pfam" id="PF19031"/>
    </source>
</evidence>
<organism evidence="4 5">
    <name type="scientific">Geranomyces variabilis</name>
    <dbReference type="NCBI Taxonomy" id="109894"/>
    <lineage>
        <taxon>Eukaryota</taxon>
        <taxon>Fungi</taxon>
        <taxon>Fungi incertae sedis</taxon>
        <taxon>Chytridiomycota</taxon>
        <taxon>Chytridiomycota incertae sedis</taxon>
        <taxon>Chytridiomycetes</taxon>
        <taxon>Spizellomycetales</taxon>
        <taxon>Powellomycetaceae</taxon>
        <taxon>Geranomyces</taxon>
    </lineage>
</organism>
<evidence type="ECO:0000259" key="3">
    <source>
        <dbReference type="Pfam" id="PF19033"/>
    </source>
</evidence>
<accession>A0AAD5TI13</accession>
<evidence type="ECO:0000313" key="5">
    <source>
        <dbReference type="Proteomes" id="UP001212152"/>
    </source>
</evidence>
<protein>
    <submittedName>
        <fullName evidence="4">Vacuolar fusion protein ccz1</fullName>
    </submittedName>
</protein>
<dbReference type="InterPro" id="IPR043989">
    <property type="entry name" value="CCZ1/INTU/HSP4_longin_3"/>
</dbReference>
<dbReference type="InterPro" id="IPR043987">
    <property type="entry name" value="CCZ1/INTU/HSP4_longin_1"/>
</dbReference>
<reference evidence="4" key="1">
    <citation type="submission" date="2020-05" db="EMBL/GenBank/DDBJ databases">
        <title>Phylogenomic resolution of chytrid fungi.</title>
        <authorList>
            <person name="Stajich J.E."/>
            <person name="Amses K."/>
            <person name="Simmons R."/>
            <person name="Seto K."/>
            <person name="Myers J."/>
            <person name="Bonds A."/>
            <person name="Quandt C.A."/>
            <person name="Barry K."/>
            <person name="Liu P."/>
            <person name="Grigoriev I."/>
            <person name="Longcore J.E."/>
            <person name="James T.Y."/>
        </authorList>
    </citation>
    <scope>NUCLEOTIDE SEQUENCE</scope>
    <source>
        <strain evidence="4">JEL0379</strain>
    </source>
</reference>
<sequence>MGDGSGSWKHRPASLAYFAIFNPSFSKSEDSANDQICLFYPSTVPADERARQVGLATALVNFTKTFSPAPCDAVHTRKHRVILHEVEPGYWMLLKVRLGTRTTVRAGHKVVEHLEDGLQDSILRSVLLRAWEAFKLFHRGIDCILRRHSMDVLRKILEEFYSGFLPRINFGSLDLLDAFDGIQFASLSKASYLQVLSLMRALTATFPMLKHPILFWHDHLVWNGLESFDALKPLHSYITDPETGRVYDGVVNQVKRKGEPIIATRRVSLQSVRQSRSFLKSPRRGAKFSGYLVGPVTIGSLDVELKKIYLGPEGIEHNLIVYQVEEECTLVVPVPASEPPDQHSAEFYARLSAFLDERLTTLAPLLADGYASAKNLGEFADQHFRYLYYNSMNLAFKTSIGSYKSTVLTPDLVQCLNRMHDEFARGEYGTAANEICVKTASTDAWVVGRRSGDRELYLVFPKSDVGLVDIDDEVKKFTLGYFSDIL</sequence>
<dbReference type="GO" id="GO:0016192">
    <property type="term" value="P:vesicle-mediated transport"/>
    <property type="evidence" value="ECO:0007669"/>
    <property type="project" value="InterPro"/>
</dbReference>
<comment type="caution">
    <text evidence="4">The sequence shown here is derived from an EMBL/GenBank/DDBJ whole genome shotgun (WGS) entry which is preliminary data.</text>
</comment>
<dbReference type="PANTHER" id="PTHR13056">
    <property type="entry name" value="VACUOLAR FUSION PROTEIN CCZ1 HOMOLOG-RELATED"/>
    <property type="match status" value="1"/>
</dbReference>
<feature type="domain" description="CCZ1/INTU/HSP4 first Longin" evidence="2">
    <location>
        <begin position="15"/>
        <end position="139"/>
    </location>
</feature>
<dbReference type="EMBL" id="JADGJQ010000047">
    <property type="protein sequence ID" value="KAJ3175850.1"/>
    <property type="molecule type" value="Genomic_DNA"/>
</dbReference>
<proteinExistence type="inferred from homology"/>
<dbReference type="InterPro" id="IPR013176">
    <property type="entry name" value="Ccz1"/>
</dbReference>
<dbReference type="GO" id="GO:0035658">
    <property type="term" value="C:Mon1-Ccz1 complex"/>
    <property type="evidence" value="ECO:0007669"/>
    <property type="project" value="InterPro"/>
</dbReference>
<dbReference type="Pfam" id="PF19031">
    <property type="entry name" value="Intu_longin_1"/>
    <property type="match status" value="1"/>
</dbReference>
<gene>
    <name evidence="4" type="primary">CCZ1</name>
    <name evidence="4" type="ORF">HDU87_005678</name>
</gene>
<comment type="similarity">
    <text evidence="1">Belongs to the CCZ1 family.</text>
</comment>
<dbReference type="AlphaFoldDB" id="A0AAD5TI13"/>
<dbReference type="PANTHER" id="PTHR13056:SF0">
    <property type="entry name" value="VACUOLAR FUSION PROTEIN CCZ1 HOMOLOG-RELATED"/>
    <property type="match status" value="1"/>
</dbReference>
<evidence type="ECO:0000313" key="4">
    <source>
        <dbReference type="EMBL" id="KAJ3175850.1"/>
    </source>
</evidence>
<dbReference type="Proteomes" id="UP001212152">
    <property type="component" value="Unassembled WGS sequence"/>
</dbReference>